<keyword evidence="1" id="KW-1133">Transmembrane helix</keyword>
<evidence type="ECO:0000313" key="3">
    <source>
        <dbReference type="Proteomes" id="UP000431684"/>
    </source>
</evidence>
<evidence type="ECO:0000313" key="2">
    <source>
        <dbReference type="EMBL" id="MUI12637.1"/>
    </source>
</evidence>
<dbReference type="AlphaFoldDB" id="A0A6I3X8K6"/>
<accession>A0A6I3X8K6</accession>
<name>A0A6I3X8K6_9BURK</name>
<gene>
    <name evidence="2" type="ORF">GJV26_09155</name>
</gene>
<reference evidence="2 3" key="1">
    <citation type="submission" date="2019-11" db="EMBL/GenBank/DDBJ databases">
        <title>Draft Genome Sequences of Six Type Strains of the Genus Massilia.</title>
        <authorList>
            <person name="Miess H."/>
            <person name="Frediansyah A."/>
            <person name="Goeker M."/>
            <person name="Gross H."/>
        </authorList>
    </citation>
    <scope>NUCLEOTIDE SEQUENCE [LARGE SCALE GENOMIC DNA]</scope>
    <source>
        <strain evidence="2 3">DSM 17513</strain>
    </source>
</reference>
<dbReference type="EMBL" id="WNWM01000002">
    <property type="protein sequence ID" value="MUI12637.1"/>
    <property type="molecule type" value="Genomic_DNA"/>
</dbReference>
<comment type="caution">
    <text evidence="2">The sequence shown here is derived from an EMBL/GenBank/DDBJ whole genome shotgun (WGS) entry which is preliminary data.</text>
</comment>
<protein>
    <submittedName>
        <fullName evidence="2">Uncharacterized protein</fullName>
    </submittedName>
</protein>
<feature type="transmembrane region" description="Helical" evidence="1">
    <location>
        <begin position="6"/>
        <end position="22"/>
    </location>
</feature>
<keyword evidence="1" id="KW-0812">Transmembrane</keyword>
<proteinExistence type="predicted"/>
<sequence length="89" mass="10098">MLSYVIVFVLAASLTFVFEKYVKNAWFVLPLTAFCAAALFQVFVFLQLGHIDPFFLIGFLMSFLIALSATAVMLLIIRKLRAKMTKRNS</sequence>
<keyword evidence="3" id="KW-1185">Reference proteome</keyword>
<feature type="transmembrane region" description="Helical" evidence="1">
    <location>
        <begin position="27"/>
        <end position="48"/>
    </location>
</feature>
<dbReference type="RefSeq" id="WP_155708556.1">
    <property type="nucleotide sequence ID" value="NZ_BMWU01000017.1"/>
</dbReference>
<dbReference type="Proteomes" id="UP000431684">
    <property type="component" value="Unassembled WGS sequence"/>
</dbReference>
<feature type="transmembrane region" description="Helical" evidence="1">
    <location>
        <begin position="54"/>
        <end position="77"/>
    </location>
</feature>
<evidence type="ECO:0000256" key="1">
    <source>
        <dbReference type="SAM" id="Phobius"/>
    </source>
</evidence>
<keyword evidence="1" id="KW-0472">Membrane</keyword>
<organism evidence="2 3">
    <name type="scientific">Pseudoduganella dura</name>
    <dbReference type="NCBI Taxonomy" id="321982"/>
    <lineage>
        <taxon>Bacteria</taxon>
        <taxon>Pseudomonadati</taxon>
        <taxon>Pseudomonadota</taxon>
        <taxon>Betaproteobacteria</taxon>
        <taxon>Burkholderiales</taxon>
        <taxon>Oxalobacteraceae</taxon>
        <taxon>Telluria group</taxon>
        <taxon>Pseudoduganella</taxon>
    </lineage>
</organism>